<comment type="function">
    <text evidence="5">Catalyzes the conversion of GlcNAc-PP-undecaprenol into ManNAc-GlcNAc-PP-undecaprenol, the first committed lipid intermediate in the de novo synthesis of teichoic acid.</text>
</comment>
<evidence type="ECO:0000256" key="3">
    <source>
        <dbReference type="ARBA" id="ARBA00022944"/>
    </source>
</evidence>
<dbReference type="InterPro" id="IPR034714">
    <property type="entry name" value="TagA_TarA"/>
</dbReference>
<evidence type="ECO:0000256" key="5">
    <source>
        <dbReference type="HAMAP-Rule" id="MF_02070"/>
    </source>
</evidence>
<accession>A0AB39HKZ1</accession>
<dbReference type="CDD" id="cd06533">
    <property type="entry name" value="Glyco_transf_WecG_TagA"/>
    <property type="match status" value="1"/>
</dbReference>
<reference evidence="6" key="1">
    <citation type="submission" date="2024-07" db="EMBL/GenBank/DDBJ databases">
        <title>Halotolerant mesophilic bacterium Ornithinibacillus sp. 4-3, sp. nov., isolated from soil.</title>
        <authorList>
            <person name="Sidarenka A.V."/>
            <person name="Guliayeva D.E."/>
            <person name="Leanovich S.I."/>
            <person name="Hileuskaya K.S."/>
            <person name="Akhremchuk A.E."/>
            <person name="Sikolenko M.A."/>
            <person name="Valentovich L.N."/>
        </authorList>
    </citation>
    <scope>NUCLEOTIDE SEQUENCE</scope>
    <source>
        <strain evidence="6">4-3</strain>
    </source>
</reference>
<dbReference type="GO" id="GO:0047244">
    <property type="term" value="F:N-acetylglucosaminyldiphosphoundecaprenol N-acetyl-beta-D-mannosaminyltransferase activity"/>
    <property type="evidence" value="ECO:0007669"/>
    <property type="project" value="UniProtKB-UniRule"/>
</dbReference>
<dbReference type="HAMAP" id="MF_02070">
    <property type="entry name" value="TagA_TarA"/>
    <property type="match status" value="1"/>
</dbReference>
<dbReference type="GO" id="GO:0071555">
    <property type="term" value="P:cell wall organization"/>
    <property type="evidence" value="ECO:0007669"/>
    <property type="project" value="UniProtKB-KW"/>
</dbReference>
<dbReference type="RefSeq" id="WP_368653300.1">
    <property type="nucleotide sequence ID" value="NZ_CP162599.1"/>
</dbReference>
<evidence type="ECO:0000313" key="6">
    <source>
        <dbReference type="EMBL" id="XDK32612.1"/>
    </source>
</evidence>
<comment type="pathway">
    <text evidence="5">Cell wall biogenesis; teichoic acid biosynthesis.</text>
</comment>
<dbReference type="EC" id="2.4.1.187" evidence="5"/>
<protein>
    <recommendedName>
        <fullName evidence="5">N-acetylglucosaminyldiphosphoundecaprenol N-acetyl-beta-D-mannosaminyltransferase</fullName>
        <ecNumber evidence="5">2.4.1.187</ecNumber>
    </recommendedName>
    <alternativeName>
        <fullName evidence="5">N-acetylmannosaminyltransferase</fullName>
    </alternativeName>
    <alternativeName>
        <fullName evidence="5">UDP-N-acetylmannosamine transferase</fullName>
    </alternativeName>
    <alternativeName>
        <fullName evidence="5">UDP-N-acetylmannosamine:N-acetylglucosaminyl pyrophosphorylundecaprenol N-acetylmannosaminyltransferase</fullName>
    </alternativeName>
</protein>
<dbReference type="EMBL" id="CP162599">
    <property type="protein sequence ID" value="XDK32612.1"/>
    <property type="molecule type" value="Genomic_DNA"/>
</dbReference>
<sequence length="244" mass="27950">MKKITILNIPFVDINQKEFVSHLDQHVEAQEKAFIVTANPEVVMKAKKDTDFMHILQQATYITADGIGIVKASEMLGTPLPGRVTGYDTAIALLQIANQKHYKIYLLGAAEETLNKTVHNIQVQYPNIEITGYHHGFFDWDHNGIAEDIAEQQPDIIFVALGVPRQERWIAENFAAMRKGVFIGVGGTFDVIAGTVKRAPNIWIKLNIEWLYRLLSQPSRLIRMLDLPKFVWRVFREKRKRRKS</sequence>
<dbReference type="AlphaFoldDB" id="A0AB39HKZ1"/>
<dbReference type="NCBIfam" id="TIGR00696">
    <property type="entry name" value="wecG_tagA_cpsF"/>
    <property type="match status" value="1"/>
</dbReference>
<keyword evidence="2 5" id="KW-0808">Transferase</keyword>
<dbReference type="Pfam" id="PF03808">
    <property type="entry name" value="Glyco_tran_WecG"/>
    <property type="match status" value="1"/>
</dbReference>
<name>A0AB39HKZ1_9BACI</name>
<gene>
    <name evidence="6" type="ORF">AB4Y30_16640</name>
</gene>
<proteinExistence type="inferred from homology"/>
<keyword evidence="4 5" id="KW-0961">Cell wall biogenesis/degradation</keyword>
<dbReference type="PANTHER" id="PTHR34136:SF1">
    <property type="entry name" value="UDP-N-ACETYL-D-MANNOSAMINURONIC ACID TRANSFERASE"/>
    <property type="match status" value="1"/>
</dbReference>
<dbReference type="InterPro" id="IPR004629">
    <property type="entry name" value="WecG_TagA_CpsF"/>
</dbReference>
<organism evidence="6">
    <name type="scientific">Ornithinibacillus sp. 4-3</name>
    <dbReference type="NCBI Taxonomy" id="3231488"/>
    <lineage>
        <taxon>Bacteria</taxon>
        <taxon>Bacillati</taxon>
        <taxon>Bacillota</taxon>
        <taxon>Bacilli</taxon>
        <taxon>Bacillales</taxon>
        <taxon>Bacillaceae</taxon>
        <taxon>Ornithinibacillus</taxon>
    </lineage>
</organism>
<dbReference type="GO" id="GO:0019350">
    <property type="term" value="P:teichoic acid biosynthetic process"/>
    <property type="evidence" value="ECO:0007669"/>
    <property type="project" value="UniProtKB-UniRule"/>
</dbReference>
<comment type="catalytic activity">
    <reaction evidence="5">
        <text>UDP-N-acetyl-alpha-D-mannosamine + N-acetyl-alpha-D-glucosaminyl-di-trans,octa-cis-undecaprenyl diphosphate = N-acetyl-beta-D-mannosaminyl-(1-&gt;4)-N-acetyl-alpha-D-glucosaminyl di-trans,octa-cis-undecaprenyl diphosphate + UDP + H(+)</text>
        <dbReference type="Rhea" id="RHEA:16053"/>
        <dbReference type="ChEBI" id="CHEBI:15378"/>
        <dbReference type="ChEBI" id="CHEBI:58223"/>
        <dbReference type="ChEBI" id="CHEBI:62959"/>
        <dbReference type="ChEBI" id="CHEBI:68623"/>
        <dbReference type="ChEBI" id="CHEBI:132210"/>
        <dbReference type="EC" id="2.4.1.187"/>
    </reaction>
</comment>
<evidence type="ECO:0000256" key="2">
    <source>
        <dbReference type="ARBA" id="ARBA00022679"/>
    </source>
</evidence>
<evidence type="ECO:0000256" key="4">
    <source>
        <dbReference type="ARBA" id="ARBA00023316"/>
    </source>
</evidence>
<keyword evidence="3 5" id="KW-0777">Teichoic acid biosynthesis</keyword>
<evidence type="ECO:0000256" key="1">
    <source>
        <dbReference type="ARBA" id="ARBA00022676"/>
    </source>
</evidence>
<keyword evidence="1 5" id="KW-0328">Glycosyltransferase</keyword>
<dbReference type="PANTHER" id="PTHR34136">
    <property type="match status" value="1"/>
</dbReference>
<comment type="similarity">
    <text evidence="5">Belongs to the glycosyltransferase 26 family. TagA/TarA subfamily.</text>
</comment>